<gene>
    <name evidence="1" type="ORF">DPMN_194146</name>
</gene>
<keyword evidence="2" id="KW-1185">Reference proteome</keyword>
<organism evidence="1 2">
    <name type="scientific">Dreissena polymorpha</name>
    <name type="common">Zebra mussel</name>
    <name type="synonym">Mytilus polymorpha</name>
    <dbReference type="NCBI Taxonomy" id="45954"/>
    <lineage>
        <taxon>Eukaryota</taxon>
        <taxon>Metazoa</taxon>
        <taxon>Spiralia</taxon>
        <taxon>Lophotrochozoa</taxon>
        <taxon>Mollusca</taxon>
        <taxon>Bivalvia</taxon>
        <taxon>Autobranchia</taxon>
        <taxon>Heteroconchia</taxon>
        <taxon>Euheterodonta</taxon>
        <taxon>Imparidentia</taxon>
        <taxon>Neoheterodontei</taxon>
        <taxon>Myida</taxon>
        <taxon>Dreissenoidea</taxon>
        <taxon>Dreissenidae</taxon>
        <taxon>Dreissena</taxon>
    </lineage>
</organism>
<proteinExistence type="predicted"/>
<dbReference type="Proteomes" id="UP000828390">
    <property type="component" value="Unassembled WGS sequence"/>
</dbReference>
<dbReference type="AlphaFoldDB" id="A0A9D3Y165"/>
<reference evidence="1" key="2">
    <citation type="submission" date="2020-11" db="EMBL/GenBank/DDBJ databases">
        <authorList>
            <person name="McCartney M.A."/>
            <person name="Auch B."/>
            <person name="Kono T."/>
            <person name="Mallez S."/>
            <person name="Becker A."/>
            <person name="Gohl D.M."/>
            <person name="Silverstein K.A.T."/>
            <person name="Koren S."/>
            <person name="Bechman K.B."/>
            <person name="Herman A."/>
            <person name="Abrahante J.E."/>
            <person name="Garbe J."/>
        </authorList>
    </citation>
    <scope>NUCLEOTIDE SEQUENCE</scope>
    <source>
        <strain evidence="1">Duluth1</strain>
        <tissue evidence="1">Whole animal</tissue>
    </source>
</reference>
<comment type="caution">
    <text evidence="1">The sequence shown here is derived from an EMBL/GenBank/DDBJ whole genome shotgun (WGS) entry which is preliminary data.</text>
</comment>
<name>A0A9D3Y165_DREPO</name>
<accession>A0A9D3Y165</accession>
<reference evidence="1" key="1">
    <citation type="journal article" date="2019" name="bioRxiv">
        <title>The Genome of the Zebra Mussel, Dreissena polymorpha: A Resource for Invasive Species Research.</title>
        <authorList>
            <person name="McCartney M.A."/>
            <person name="Auch B."/>
            <person name="Kono T."/>
            <person name="Mallez S."/>
            <person name="Zhang Y."/>
            <person name="Obille A."/>
            <person name="Becker A."/>
            <person name="Abrahante J.E."/>
            <person name="Garbe J."/>
            <person name="Badalamenti J.P."/>
            <person name="Herman A."/>
            <person name="Mangelson H."/>
            <person name="Liachko I."/>
            <person name="Sullivan S."/>
            <person name="Sone E.D."/>
            <person name="Koren S."/>
            <person name="Silverstein K.A.T."/>
            <person name="Beckman K.B."/>
            <person name="Gohl D.M."/>
        </authorList>
    </citation>
    <scope>NUCLEOTIDE SEQUENCE</scope>
    <source>
        <strain evidence="1">Duluth1</strain>
        <tissue evidence="1">Whole animal</tissue>
    </source>
</reference>
<evidence type="ECO:0000313" key="2">
    <source>
        <dbReference type="Proteomes" id="UP000828390"/>
    </source>
</evidence>
<evidence type="ECO:0000313" key="1">
    <source>
        <dbReference type="EMBL" id="KAH3691747.1"/>
    </source>
</evidence>
<sequence length="70" mass="7780">MINVISVTTHEFQRAKADPVVLKDANLKCTEGCEEKFDSESDGCFTYPNFTGSIASNESYDDSDSFCRIT</sequence>
<protein>
    <submittedName>
        <fullName evidence="1">Uncharacterized protein</fullName>
    </submittedName>
</protein>
<dbReference type="EMBL" id="JAIWYP010000031">
    <property type="protein sequence ID" value="KAH3691747.1"/>
    <property type="molecule type" value="Genomic_DNA"/>
</dbReference>